<keyword evidence="1" id="KW-0472">Membrane</keyword>
<sequence>MRSKLQNQDLEAYIEKEKMSYSELQDIKLIPVLSDQYVNRTWKQRYDDGDFKFKNIKDRWSDRVQNQQRDHRFLRYLISQKDKLQEKNDQIIMDMVIAKIEKIYRTHQLYIFGGCTILGILVFMRQRIPINIRLYCLIGMPVIGYLYYPRAAERAVKKQSSMIVKFAYQNRDTLLGRAITTHIYRSLQRFGQRYWDRQMHQQIRDELLKKK</sequence>
<name>A0A078AW58_STYLE</name>
<dbReference type="InParanoid" id="A0A078AW58"/>
<evidence type="ECO:0000256" key="1">
    <source>
        <dbReference type="SAM" id="Phobius"/>
    </source>
</evidence>
<proteinExistence type="predicted"/>
<dbReference type="EMBL" id="CCKQ01013374">
    <property type="protein sequence ID" value="CDW85028.1"/>
    <property type="molecule type" value="Genomic_DNA"/>
</dbReference>
<feature type="transmembrane region" description="Helical" evidence="1">
    <location>
        <begin position="109"/>
        <end position="126"/>
    </location>
</feature>
<protein>
    <recommendedName>
        <fullName evidence="4">Transmembrane protein</fullName>
    </recommendedName>
</protein>
<organism evidence="2 3">
    <name type="scientific">Stylonychia lemnae</name>
    <name type="common">Ciliate</name>
    <dbReference type="NCBI Taxonomy" id="5949"/>
    <lineage>
        <taxon>Eukaryota</taxon>
        <taxon>Sar</taxon>
        <taxon>Alveolata</taxon>
        <taxon>Ciliophora</taxon>
        <taxon>Intramacronucleata</taxon>
        <taxon>Spirotrichea</taxon>
        <taxon>Stichotrichia</taxon>
        <taxon>Sporadotrichida</taxon>
        <taxon>Oxytrichidae</taxon>
        <taxon>Stylonychinae</taxon>
        <taxon>Stylonychia</taxon>
    </lineage>
</organism>
<evidence type="ECO:0000313" key="2">
    <source>
        <dbReference type="EMBL" id="CDW85028.1"/>
    </source>
</evidence>
<evidence type="ECO:0008006" key="4">
    <source>
        <dbReference type="Google" id="ProtNLM"/>
    </source>
</evidence>
<dbReference type="AlphaFoldDB" id="A0A078AW58"/>
<gene>
    <name evidence="2" type="primary">Contig2426.g2612</name>
    <name evidence="2" type="ORF">STYLEM_14098</name>
</gene>
<reference evidence="2 3" key="1">
    <citation type="submission" date="2014-06" db="EMBL/GenBank/DDBJ databases">
        <authorList>
            <person name="Swart Estienne"/>
        </authorList>
    </citation>
    <scope>NUCLEOTIDE SEQUENCE [LARGE SCALE GENOMIC DNA]</scope>
    <source>
        <strain evidence="2 3">130c</strain>
    </source>
</reference>
<accession>A0A078AW58</accession>
<evidence type="ECO:0000313" key="3">
    <source>
        <dbReference type="Proteomes" id="UP000039865"/>
    </source>
</evidence>
<keyword evidence="1" id="KW-1133">Transmembrane helix</keyword>
<keyword evidence="1" id="KW-0812">Transmembrane</keyword>
<keyword evidence="3" id="KW-1185">Reference proteome</keyword>
<dbReference type="Proteomes" id="UP000039865">
    <property type="component" value="Unassembled WGS sequence"/>
</dbReference>
<feature type="transmembrane region" description="Helical" evidence="1">
    <location>
        <begin position="132"/>
        <end position="148"/>
    </location>
</feature>